<comment type="caution">
    <text evidence="1">The sequence shown here is derived from an EMBL/GenBank/DDBJ whole genome shotgun (WGS) entry which is preliminary data.</text>
</comment>
<dbReference type="RefSeq" id="WP_025359665.1">
    <property type="nucleotide sequence ID" value="NZ_BAAABQ010000010.1"/>
</dbReference>
<proteinExistence type="predicted"/>
<accession>A0ABR6BE11</accession>
<sequence length="209" mass="22883">MTAVRPLTPEALVEVLADRIADTAPGSRLRVLVDGAPAARPEALADGLVDPLRLRGRAVQRVSARDFLRPASLRFERGRTDPDSYYEDWVDMDGLAREVLDPLEQAGSGEVLPTLWNAETDRASRAAYVPVPEGGVVVVDGTLLLGRWLPFDLTVHLHLSPAALRRRTEPESHWTLAAHERYAEQVDPLSAADIVVRADDPRHPALVVG</sequence>
<dbReference type="Gene3D" id="3.40.50.300">
    <property type="entry name" value="P-loop containing nucleotide triphosphate hydrolases"/>
    <property type="match status" value="1"/>
</dbReference>
<protein>
    <recommendedName>
        <fullName evidence="3">Uridine kinase</fullName>
    </recommendedName>
</protein>
<evidence type="ECO:0000313" key="2">
    <source>
        <dbReference type="Proteomes" id="UP000517916"/>
    </source>
</evidence>
<reference evidence="1 2" key="1">
    <citation type="submission" date="2020-08" db="EMBL/GenBank/DDBJ databases">
        <title>Genomic Encyclopedia of Archaeal and Bacterial Type Strains, Phase II (KMG-II): from individual species to whole genera.</title>
        <authorList>
            <person name="Goeker M."/>
        </authorList>
    </citation>
    <scope>NUCLEOTIDE SEQUENCE [LARGE SCALE GENOMIC DNA]</scope>
    <source>
        <strain evidence="1 2">DSM 43850</strain>
    </source>
</reference>
<evidence type="ECO:0008006" key="3">
    <source>
        <dbReference type="Google" id="ProtNLM"/>
    </source>
</evidence>
<keyword evidence="2" id="KW-1185">Reference proteome</keyword>
<dbReference type="SUPFAM" id="SSF52540">
    <property type="entry name" value="P-loop containing nucleoside triphosphate hydrolases"/>
    <property type="match status" value="1"/>
</dbReference>
<organism evidence="1 2">
    <name type="scientific">Kutzneria viridogrisea</name>
    <dbReference type="NCBI Taxonomy" id="47990"/>
    <lineage>
        <taxon>Bacteria</taxon>
        <taxon>Bacillati</taxon>
        <taxon>Actinomycetota</taxon>
        <taxon>Actinomycetes</taxon>
        <taxon>Pseudonocardiales</taxon>
        <taxon>Pseudonocardiaceae</taxon>
        <taxon>Kutzneria</taxon>
    </lineage>
</organism>
<dbReference type="InterPro" id="IPR027417">
    <property type="entry name" value="P-loop_NTPase"/>
</dbReference>
<evidence type="ECO:0000313" key="1">
    <source>
        <dbReference type="EMBL" id="MBA8924951.1"/>
    </source>
</evidence>
<name>A0ABR6BE11_9PSEU</name>
<dbReference type="EMBL" id="JACJID010000002">
    <property type="protein sequence ID" value="MBA8924951.1"/>
    <property type="molecule type" value="Genomic_DNA"/>
</dbReference>
<dbReference type="Proteomes" id="UP000517916">
    <property type="component" value="Unassembled WGS sequence"/>
</dbReference>
<gene>
    <name evidence="1" type="ORF">BC739_002150</name>
</gene>